<reference evidence="2 3" key="1">
    <citation type="submission" date="2018-02" db="EMBL/GenBank/DDBJ databases">
        <authorList>
            <person name="Dubost A."/>
        </authorList>
    </citation>
    <scope>NUCLEOTIDE SEQUENCE [LARGE SCALE GENOMIC DNA]</scope>
    <source>
        <strain evidence="3">JV551A3</strain>
    </source>
</reference>
<organism evidence="2 3">
    <name type="scientific">Pseudomonas inefficax</name>
    <dbReference type="NCBI Taxonomy" id="2078786"/>
    <lineage>
        <taxon>Bacteria</taxon>
        <taxon>Pseudomonadati</taxon>
        <taxon>Pseudomonadota</taxon>
        <taxon>Gammaproteobacteria</taxon>
        <taxon>Pseudomonadales</taxon>
        <taxon>Pseudomonadaceae</taxon>
        <taxon>Pseudomonas</taxon>
    </lineage>
</organism>
<feature type="region of interest" description="Disordered" evidence="1">
    <location>
        <begin position="1"/>
        <end position="31"/>
    </location>
</feature>
<dbReference type="Proteomes" id="UP000294335">
    <property type="component" value="Unassembled WGS sequence"/>
</dbReference>
<evidence type="ECO:0000313" key="3">
    <source>
        <dbReference type="Proteomes" id="UP000294335"/>
    </source>
</evidence>
<proteinExistence type="predicted"/>
<dbReference type="AlphaFoldDB" id="A0AAQ1P6S6"/>
<name>A0AAQ1P6S6_9PSED</name>
<accession>A0AAQ1P6S6</accession>
<protein>
    <submittedName>
        <fullName evidence="2">Uncharacterized protein</fullName>
    </submittedName>
</protein>
<comment type="caution">
    <text evidence="2">The sequence shown here is derived from an EMBL/GenBank/DDBJ whole genome shotgun (WGS) entry which is preliminary data.</text>
</comment>
<sequence length="55" mass="5906">MTILGKAGSGRQIVPQAPSSRQLGLSFRHLQKSPTRRSDASYLLPLPTINMIGTG</sequence>
<gene>
    <name evidence="2" type="ORF">JV551A3_V1_1030049</name>
</gene>
<keyword evidence="3" id="KW-1185">Reference proteome</keyword>
<evidence type="ECO:0000313" key="2">
    <source>
        <dbReference type="EMBL" id="SPO60832.1"/>
    </source>
</evidence>
<dbReference type="EMBL" id="OPYN01000103">
    <property type="protein sequence ID" value="SPO60832.1"/>
    <property type="molecule type" value="Genomic_DNA"/>
</dbReference>
<evidence type="ECO:0000256" key="1">
    <source>
        <dbReference type="SAM" id="MobiDB-lite"/>
    </source>
</evidence>